<keyword evidence="5" id="KW-0963">Cytoplasm</keyword>
<dbReference type="Pfam" id="PF25584">
    <property type="entry name" value="zf-CCCH_RBM22"/>
    <property type="match status" value="1"/>
</dbReference>
<dbReference type="SMART" id="SM00360">
    <property type="entry name" value="RRM"/>
    <property type="match status" value="1"/>
</dbReference>
<keyword evidence="12" id="KW-0508">mRNA splicing</keyword>
<evidence type="ECO:0000256" key="13">
    <source>
        <dbReference type="ARBA" id="ARBA00023242"/>
    </source>
</evidence>
<evidence type="ECO:0000313" key="21">
    <source>
        <dbReference type="Proteomes" id="UP000007799"/>
    </source>
</evidence>
<dbReference type="OrthoDB" id="10259600at2759"/>
<dbReference type="GO" id="GO:0017070">
    <property type="term" value="F:U6 snRNA binding"/>
    <property type="evidence" value="ECO:0007669"/>
    <property type="project" value="TreeGrafter"/>
</dbReference>
<feature type="region of interest" description="Disordered" evidence="17">
    <location>
        <begin position="253"/>
        <end position="336"/>
    </location>
</feature>
<evidence type="ECO:0000256" key="1">
    <source>
        <dbReference type="ARBA" id="ARBA00004123"/>
    </source>
</evidence>
<evidence type="ECO:0000256" key="15">
    <source>
        <dbReference type="PROSITE-ProRule" id="PRU00176"/>
    </source>
</evidence>
<keyword evidence="7 16" id="KW-0479">Metal-binding</keyword>
<reference evidence="20" key="1">
    <citation type="submission" date="2009-08" db="EMBL/GenBank/DDBJ databases">
        <title>Annotation of Salpingoeca rosetta.</title>
        <authorList>
            <consortium name="The Broad Institute Genome Sequencing Platform"/>
            <person name="Russ C."/>
            <person name="Cuomo C."/>
            <person name="Burger G."/>
            <person name="Gray M.W."/>
            <person name="Holland P.W.H."/>
            <person name="King N."/>
            <person name="Lang F.B.F."/>
            <person name="Roger A.J."/>
            <person name="Ruiz-Trillo I."/>
            <person name="Young S.K."/>
            <person name="Zeng Q."/>
            <person name="Gargeya S."/>
            <person name="Alvarado L."/>
            <person name="Berlin A."/>
            <person name="Chapman S.B."/>
            <person name="Chen Z."/>
            <person name="Freedman E."/>
            <person name="Gellesch M."/>
            <person name="Goldberg J."/>
            <person name="Griggs A."/>
            <person name="Gujja S."/>
            <person name="Heilman E."/>
            <person name="Heiman D."/>
            <person name="Howarth C."/>
            <person name="Mehta T."/>
            <person name="Neiman D."/>
            <person name="Pearson M."/>
            <person name="Roberts A."/>
            <person name="Saif S."/>
            <person name="Shea T."/>
            <person name="Shenoy N."/>
            <person name="Sisk P."/>
            <person name="Stolte C."/>
            <person name="Sykes S."/>
            <person name="White J."/>
            <person name="Yandava C."/>
            <person name="Haas B."/>
            <person name="Nusbaum C."/>
            <person name="Birren B."/>
        </authorList>
    </citation>
    <scope>NUCLEOTIDE SEQUENCE [LARGE SCALE GENOMIC DNA]</scope>
    <source>
        <strain evidence="20">ATCC 50818</strain>
    </source>
</reference>
<dbReference type="STRING" id="946362.F2UI61"/>
<dbReference type="InterPro" id="IPR039171">
    <property type="entry name" value="Cwc2/Slt11"/>
</dbReference>
<evidence type="ECO:0000256" key="9">
    <source>
        <dbReference type="ARBA" id="ARBA00022771"/>
    </source>
</evidence>
<dbReference type="InterPro" id="IPR000571">
    <property type="entry name" value="Znf_CCCH"/>
</dbReference>
<dbReference type="FunFam" id="4.10.1000.10:FF:000006">
    <property type="entry name" value="Putative pre-mrna-splicing factor rbm22"/>
    <property type="match status" value="1"/>
</dbReference>
<dbReference type="EMBL" id="GL832975">
    <property type="protein sequence ID" value="EGD76810.1"/>
    <property type="molecule type" value="Genomic_DNA"/>
</dbReference>
<dbReference type="Gene3D" id="4.10.1000.10">
    <property type="entry name" value="Zinc finger, CCCH-type"/>
    <property type="match status" value="1"/>
</dbReference>
<sequence>MNNSFPGRSHLRLAQACSAFSRTQPLPETAGQAQSAGRAILERLARRTPYYKRNAPHICSFWVKGECKRGDLCPYRHEMPTDPDDPLSKQNMKDRYYGTSDPVAEKMLKRAKVTRHHEAPEDKTITTLYVGGLREDYGINETDIRDVFYQHGEIQRITITPNKKNAFVEYTTREAAERAMSELHNSLCIKGHYLRLLWGRPKASQHGKGPQDPTTAPAVPKVPGLPGAIPLPADLAASKAVAGTVPLPTPPTAMGGLPGVLQPPRPPVPGAAGLGGLLRPPMPGGARMGALYPSMDPSRMGSRGSSATTATSKQHKHHTQHKGTPSSSSSSSASKP</sequence>
<dbReference type="InterPro" id="IPR057674">
    <property type="entry name" value="Znf-CCCH_RBM22"/>
</dbReference>
<evidence type="ECO:0000256" key="17">
    <source>
        <dbReference type="SAM" id="MobiDB-lite"/>
    </source>
</evidence>
<keyword evidence="10 16" id="KW-0862">Zinc</keyword>
<dbReference type="FunFam" id="3.30.70.330:FF:000476">
    <property type="entry name" value="Zinc finger CCCH domain-containing protein 4"/>
    <property type="match status" value="1"/>
</dbReference>
<dbReference type="SUPFAM" id="SSF54928">
    <property type="entry name" value="RNA-binding domain, RBD"/>
    <property type="match status" value="1"/>
</dbReference>
<evidence type="ECO:0000256" key="8">
    <source>
        <dbReference type="ARBA" id="ARBA00022728"/>
    </source>
</evidence>
<dbReference type="PROSITE" id="PS50103">
    <property type="entry name" value="ZF_C3H1"/>
    <property type="match status" value="1"/>
</dbReference>
<evidence type="ECO:0000256" key="5">
    <source>
        <dbReference type="ARBA" id="ARBA00022490"/>
    </source>
</evidence>
<feature type="domain" description="RRM" evidence="18">
    <location>
        <begin position="126"/>
        <end position="201"/>
    </location>
</feature>
<evidence type="ECO:0000256" key="11">
    <source>
        <dbReference type="ARBA" id="ARBA00022884"/>
    </source>
</evidence>
<keyword evidence="6" id="KW-0507">mRNA processing</keyword>
<protein>
    <recommendedName>
        <fullName evidence="4">Pre-mRNA-splicing factor RBM22</fullName>
    </recommendedName>
    <alternativeName>
        <fullName evidence="14">RNA-binding motif protein 22</fullName>
    </alternativeName>
</protein>
<comment type="similarity">
    <text evidence="3">Belongs to the SLT11 family.</text>
</comment>
<evidence type="ECO:0000256" key="7">
    <source>
        <dbReference type="ARBA" id="ARBA00022723"/>
    </source>
</evidence>
<evidence type="ECO:0000256" key="2">
    <source>
        <dbReference type="ARBA" id="ARBA00004496"/>
    </source>
</evidence>
<dbReference type="eggNOG" id="KOG0153">
    <property type="taxonomic scope" value="Eukaryota"/>
</dbReference>
<comment type="subcellular location">
    <subcellularLocation>
        <location evidence="2">Cytoplasm</location>
    </subcellularLocation>
    <subcellularLocation>
        <location evidence="1">Nucleus</location>
    </subcellularLocation>
</comment>
<dbReference type="SUPFAM" id="SSF90229">
    <property type="entry name" value="CCCH zinc finger"/>
    <property type="match status" value="1"/>
</dbReference>
<dbReference type="PANTHER" id="PTHR14089">
    <property type="entry name" value="PRE-MRNA-SPLICING FACTOR RBM22"/>
    <property type="match status" value="1"/>
</dbReference>
<evidence type="ECO:0000256" key="6">
    <source>
        <dbReference type="ARBA" id="ARBA00022664"/>
    </source>
</evidence>
<dbReference type="KEGG" id="sre:PTSG_12691"/>
<dbReference type="InterPro" id="IPR036855">
    <property type="entry name" value="Znf_CCCH_sf"/>
</dbReference>
<dbReference type="Proteomes" id="UP000007799">
    <property type="component" value="Unassembled WGS sequence"/>
</dbReference>
<dbReference type="PANTHER" id="PTHR14089:SF6">
    <property type="entry name" value="PRE-MRNA-SPLICING FACTOR RBM22"/>
    <property type="match status" value="1"/>
</dbReference>
<evidence type="ECO:0000256" key="12">
    <source>
        <dbReference type="ARBA" id="ARBA00023187"/>
    </source>
</evidence>
<evidence type="ECO:0000256" key="10">
    <source>
        <dbReference type="ARBA" id="ARBA00022833"/>
    </source>
</evidence>
<evidence type="ECO:0000256" key="14">
    <source>
        <dbReference type="ARBA" id="ARBA00030793"/>
    </source>
</evidence>
<dbReference type="InParanoid" id="F2UI61"/>
<name>F2UI61_SALR5</name>
<evidence type="ECO:0000259" key="19">
    <source>
        <dbReference type="PROSITE" id="PS50103"/>
    </source>
</evidence>
<dbReference type="InterPro" id="IPR035979">
    <property type="entry name" value="RBD_domain_sf"/>
</dbReference>
<keyword evidence="13" id="KW-0539">Nucleus</keyword>
<gene>
    <name evidence="20" type="ORF">PTSG_12691</name>
</gene>
<evidence type="ECO:0000259" key="18">
    <source>
        <dbReference type="PROSITE" id="PS50102"/>
    </source>
</evidence>
<keyword evidence="8" id="KW-0747">Spliceosome</keyword>
<evidence type="ECO:0000313" key="20">
    <source>
        <dbReference type="EMBL" id="EGD76810.1"/>
    </source>
</evidence>
<organism evidence="21">
    <name type="scientific">Salpingoeca rosetta (strain ATCC 50818 / BSB-021)</name>
    <dbReference type="NCBI Taxonomy" id="946362"/>
    <lineage>
        <taxon>Eukaryota</taxon>
        <taxon>Choanoflagellata</taxon>
        <taxon>Craspedida</taxon>
        <taxon>Salpingoecidae</taxon>
        <taxon>Salpingoeca</taxon>
    </lineage>
</organism>
<dbReference type="GO" id="GO:0008270">
    <property type="term" value="F:zinc ion binding"/>
    <property type="evidence" value="ECO:0007669"/>
    <property type="project" value="UniProtKB-KW"/>
</dbReference>
<dbReference type="Gene3D" id="3.30.70.330">
    <property type="match status" value="1"/>
</dbReference>
<proteinExistence type="inferred from homology"/>
<dbReference type="GO" id="GO:0000974">
    <property type="term" value="C:Prp19 complex"/>
    <property type="evidence" value="ECO:0007669"/>
    <property type="project" value="TreeGrafter"/>
</dbReference>
<dbReference type="SMART" id="SM00356">
    <property type="entry name" value="ZnF_C3H1"/>
    <property type="match status" value="1"/>
</dbReference>
<dbReference type="PROSITE" id="PS50102">
    <property type="entry name" value="RRM"/>
    <property type="match status" value="1"/>
</dbReference>
<dbReference type="GO" id="GO:0071006">
    <property type="term" value="C:U2-type catalytic step 1 spliceosome"/>
    <property type="evidence" value="ECO:0007669"/>
    <property type="project" value="TreeGrafter"/>
</dbReference>
<dbReference type="Pfam" id="PF00076">
    <property type="entry name" value="RRM_1"/>
    <property type="match status" value="1"/>
</dbReference>
<dbReference type="InterPro" id="IPR000504">
    <property type="entry name" value="RRM_dom"/>
</dbReference>
<dbReference type="GO" id="GO:0036002">
    <property type="term" value="F:pre-mRNA binding"/>
    <property type="evidence" value="ECO:0007669"/>
    <property type="project" value="TreeGrafter"/>
</dbReference>
<feature type="zinc finger region" description="C3H1-type" evidence="16">
    <location>
        <begin position="58"/>
        <end position="80"/>
    </location>
</feature>
<dbReference type="InterPro" id="IPR012677">
    <property type="entry name" value="Nucleotide-bd_a/b_plait_sf"/>
</dbReference>
<keyword evidence="21" id="KW-1185">Reference proteome</keyword>
<dbReference type="GO" id="GO:0006397">
    <property type="term" value="P:mRNA processing"/>
    <property type="evidence" value="ECO:0007669"/>
    <property type="project" value="UniProtKB-KW"/>
</dbReference>
<feature type="domain" description="C3H1-type" evidence="19">
    <location>
        <begin position="58"/>
        <end position="80"/>
    </location>
</feature>
<keyword evidence="9 16" id="KW-0863">Zinc-finger</keyword>
<dbReference type="GO" id="GO:0071007">
    <property type="term" value="C:U2-type catalytic step 2 spliceosome"/>
    <property type="evidence" value="ECO:0007669"/>
    <property type="project" value="TreeGrafter"/>
</dbReference>
<feature type="region of interest" description="Disordered" evidence="17">
    <location>
        <begin position="202"/>
        <end position="221"/>
    </location>
</feature>
<dbReference type="GeneID" id="16071744"/>
<evidence type="ECO:0000256" key="16">
    <source>
        <dbReference type="PROSITE-ProRule" id="PRU00723"/>
    </source>
</evidence>
<evidence type="ECO:0000256" key="3">
    <source>
        <dbReference type="ARBA" id="ARBA00007781"/>
    </source>
</evidence>
<feature type="compositionally biased region" description="Low complexity" evidence="17">
    <location>
        <begin position="326"/>
        <end position="336"/>
    </location>
</feature>
<evidence type="ECO:0000256" key="4">
    <source>
        <dbReference type="ARBA" id="ARBA00020031"/>
    </source>
</evidence>
<dbReference type="RefSeq" id="XP_004991182.1">
    <property type="nucleotide sequence ID" value="XM_004991125.1"/>
</dbReference>
<accession>F2UI61</accession>
<dbReference type="CDD" id="cd12224">
    <property type="entry name" value="RRM_RBM22"/>
    <property type="match status" value="1"/>
</dbReference>
<dbReference type="GO" id="GO:0008380">
    <property type="term" value="P:RNA splicing"/>
    <property type="evidence" value="ECO:0007669"/>
    <property type="project" value="UniProtKB-KW"/>
</dbReference>
<keyword evidence="11 15" id="KW-0694">RNA-binding</keyword>
<dbReference type="AlphaFoldDB" id="F2UI61"/>